<dbReference type="RefSeq" id="WP_251948686.1">
    <property type="nucleotide sequence ID" value="NZ_JAMRYM010000203.1"/>
</dbReference>
<dbReference type="Pfam" id="PF05014">
    <property type="entry name" value="Nuc_deoxyrib_tr"/>
    <property type="match status" value="1"/>
</dbReference>
<dbReference type="SUPFAM" id="SSF52309">
    <property type="entry name" value="N-(deoxy)ribosyltransferase-like"/>
    <property type="match status" value="1"/>
</dbReference>
<reference evidence="1" key="1">
    <citation type="submission" date="2022-06" db="EMBL/GenBank/DDBJ databases">
        <title>Whole genome shotgun sequencing (WGS) of Rathayibacter sp. ZW T2_19, isolated from stored onions (Allium cepa).</title>
        <authorList>
            <person name="Stoll D.A."/>
            <person name="Huch M."/>
        </authorList>
    </citation>
    <scope>NUCLEOTIDE SEQUENCE</scope>
    <source>
        <strain evidence="1">ZW T2_19</strain>
    </source>
</reference>
<evidence type="ECO:0000313" key="1">
    <source>
        <dbReference type="EMBL" id="MCM6764564.1"/>
    </source>
</evidence>
<gene>
    <name evidence="1" type="ORF">NB037_19315</name>
</gene>
<dbReference type="InterPro" id="IPR051239">
    <property type="entry name" value="2'-dNMP_N-hydrolase"/>
</dbReference>
<dbReference type="PANTHER" id="PTHR15364">
    <property type="entry name" value="2'-DEOXYNUCLEOSIDE 5'-PHOSPHATE N-HYDROLASE 1"/>
    <property type="match status" value="1"/>
</dbReference>
<dbReference type="GO" id="GO:0070694">
    <property type="term" value="F:5-hydroxymethyl-dUMP N-hydrolase activity"/>
    <property type="evidence" value="ECO:0007669"/>
    <property type="project" value="TreeGrafter"/>
</dbReference>
<organism evidence="1 2">
    <name type="scientific">Rathayibacter rubneri</name>
    <dbReference type="NCBI Taxonomy" id="2950106"/>
    <lineage>
        <taxon>Bacteria</taxon>
        <taxon>Bacillati</taxon>
        <taxon>Actinomycetota</taxon>
        <taxon>Actinomycetes</taxon>
        <taxon>Micrococcales</taxon>
        <taxon>Microbacteriaceae</taxon>
        <taxon>Rathayibacter</taxon>
    </lineage>
</organism>
<dbReference type="Gene3D" id="3.40.50.450">
    <property type="match status" value="1"/>
</dbReference>
<feature type="non-terminal residue" evidence="1">
    <location>
        <position position="1"/>
    </location>
</feature>
<dbReference type="Proteomes" id="UP001155240">
    <property type="component" value="Unassembled WGS sequence"/>
</dbReference>
<comment type="caution">
    <text evidence="1">The sequence shown here is derived from an EMBL/GenBank/DDBJ whole genome shotgun (WGS) entry which is preliminary data.</text>
</comment>
<evidence type="ECO:0000313" key="2">
    <source>
        <dbReference type="Proteomes" id="UP001155240"/>
    </source>
</evidence>
<dbReference type="GO" id="GO:0009159">
    <property type="term" value="P:deoxyribonucleoside monophosphate catabolic process"/>
    <property type="evidence" value="ECO:0007669"/>
    <property type="project" value="TreeGrafter"/>
</dbReference>
<accession>A0A9X2IWF8</accession>
<proteinExistence type="predicted"/>
<keyword evidence="2" id="KW-1185">Reference proteome</keyword>
<dbReference type="EMBL" id="JAMRYM010000203">
    <property type="protein sequence ID" value="MCM6764564.1"/>
    <property type="molecule type" value="Genomic_DNA"/>
</dbReference>
<name>A0A9X2IWF8_9MICO</name>
<sequence length="202" mass="21289">SHPRPPPSHPREVPTMPVHVYLAGVEVFAPDARERAERTRELCRRYGLEPISPLDKGDVTEKSGAGAGSTALADAIYAKNIALIERADVIVADLNHFRGPEPDSGTSFEVGYAVGRGKPSYVHSADGDTAVDRVRAFHGPVTATPTGYVDAEGMSVEDFGSPFNLMLSSSSTVVRGDLEACLARVAADVEAGVLAGTTSSVR</sequence>
<dbReference type="AlphaFoldDB" id="A0A9X2IWF8"/>
<dbReference type="InterPro" id="IPR007710">
    <property type="entry name" value="Nucleoside_deoxyribTrfase"/>
</dbReference>
<dbReference type="PANTHER" id="PTHR15364:SF0">
    <property type="entry name" value="2'-DEOXYNUCLEOSIDE 5'-PHOSPHATE N-HYDROLASE 1"/>
    <property type="match status" value="1"/>
</dbReference>
<protein>
    <submittedName>
        <fullName evidence="1">Nucleoside 2-deoxyribosyltransferase</fullName>
    </submittedName>
</protein>